<organism evidence="7">
    <name type="scientific">Tetrastichus brontispae</name>
    <dbReference type="NCBI Taxonomy" id="2033808"/>
    <lineage>
        <taxon>Eukaryota</taxon>
        <taxon>Metazoa</taxon>
        <taxon>Ecdysozoa</taxon>
        <taxon>Arthropoda</taxon>
        <taxon>Hexapoda</taxon>
        <taxon>Insecta</taxon>
        <taxon>Pterygota</taxon>
        <taxon>Neoptera</taxon>
        <taxon>Endopterygota</taxon>
        <taxon>Hymenoptera</taxon>
        <taxon>Apocrita</taxon>
        <taxon>Proctotrupomorpha</taxon>
        <taxon>Chalcidoidea</taxon>
        <taxon>Eulophidae</taxon>
        <taxon>Tetrastichinae</taxon>
        <taxon>Tetrastichus</taxon>
    </lineage>
</organism>
<protein>
    <recommendedName>
        <fullName evidence="4">Fatty acyl-CoA reductase</fullName>
        <ecNumber evidence="4">1.2.1.84</ecNumber>
    </recommendedName>
</protein>
<comment type="similarity">
    <text evidence="1 4">Belongs to the fatty acyl-CoA reductase family.</text>
</comment>
<dbReference type="SUPFAM" id="SSF51735">
    <property type="entry name" value="NAD(P)-binding Rossmann-fold domains"/>
    <property type="match status" value="1"/>
</dbReference>
<dbReference type="InterPro" id="IPR036291">
    <property type="entry name" value="NAD(P)-bd_dom_sf"/>
</dbReference>
<keyword evidence="4" id="KW-0472">Membrane</keyword>
<dbReference type="Pfam" id="PF03015">
    <property type="entry name" value="Sterile"/>
    <property type="match status" value="1"/>
</dbReference>
<dbReference type="Gene3D" id="3.40.50.720">
    <property type="entry name" value="NAD(P)-binding Rossmann-like Domain"/>
    <property type="match status" value="1"/>
</dbReference>
<feature type="domain" description="Fatty acyl-CoA reductase C-terminal" evidence="5">
    <location>
        <begin position="387"/>
        <end position="479"/>
    </location>
</feature>
<dbReference type="InterPro" id="IPR026055">
    <property type="entry name" value="FAR"/>
</dbReference>
<evidence type="ECO:0000313" key="7">
    <source>
        <dbReference type="EMBL" id="QGV11535.1"/>
    </source>
</evidence>
<dbReference type="Pfam" id="PF07993">
    <property type="entry name" value="NAD_binding_4"/>
    <property type="match status" value="1"/>
</dbReference>
<keyword evidence="4" id="KW-0560">Oxidoreductase</keyword>
<keyword evidence="4" id="KW-1133">Transmembrane helix</keyword>
<keyword evidence="4" id="KW-0812">Transmembrane</keyword>
<evidence type="ECO:0000256" key="2">
    <source>
        <dbReference type="ARBA" id="ARBA00022516"/>
    </source>
</evidence>
<dbReference type="PANTHER" id="PTHR11011:SF60">
    <property type="entry name" value="FATTY ACYL-COA REDUCTASE-RELATED"/>
    <property type="match status" value="1"/>
</dbReference>
<dbReference type="InterPro" id="IPR033640">
    <property type="entry name" value="FAR_C"/>
</dbReference>
<dbReference type="EC" id="1.2.1.84" evidence="4"/>
<reference evidence="7" key="1">
    <citation type="submission" date="2019-09" db="EMBL/GenBank/DDBJ databases">
        <title>Transcriptome expression in two lineages of Tetrastichus brontispae, implications in the parasitic wasp host-speciation.</title>
        <authorList>
            <person name="Sanchez-Garcia F.J."/>
            <person name="Hou Y."/>
            <person name="Tang B."/>
        </authorList>
    </citation>
    <scope>NUCLEOTIDE SEQUENCE</scope>
</reference>
<accession>A0A650FL05</accession>
<evidence type="ECO:0000256" key="3">
    <source>
        <dbReference type="ARBA" id="ARBA00023098"/>
    </source>
</evidence>
<dbReference type="CDD" id="cd05236">
    <property type="entry name" value="FAR-N_SDR_e"/>
    <property type="match status" value="1"/>
</dbReference>
<proteinExistence type="evidence at transcript level"/>
<comment type="catalytic activity">
    <reaction evidence="4">
        <text>a long-chain fatty acyl-CoA + 2 NADPH + 2 H(+) = a long-chain primary fatty alcohol + 2 NADP(+) + CoA</text>
        <dbReference type="Rhea" id="RHEA:52716"/>
        <dbReference type="ChEBI" id="CHEBI:15378"/>
        <dbReference type="ChEBI" id="CHEBI:57287"/>
        <dbReference type="ChEBI" id="CHEBI:57783"/>
        <dbReference type="ChEBI" id="CHEBI:58349"/>
        <dbReference type="ChEBI" id="CHEBI:77396"/>
        <dbReference type="ChEBI" id="CHEBI:83139"/>
        <dbReference type="EC" id="1.2.1.84"/>
    </reaction>
</comment>
<dbReference type="GO" id="GO:0005777">
    <property type="term" value="C:peroxisome"/>
    <property type="evidence" value="ECO:0007669"/>
    <property type="project" value="TreeGrafter"/>
</dbReference>
<comment type="function">
    <text evidence="4">Catalyzes the reduction of fatty acyl-CoA to fatty alcohols.</text>
</comment>
<feature type="transmembrane region" description="Helical" evidence="4">
    <location>
        <begin position="380"/>
        <end position="401"/>
    </location>
</feature>
<sequence length="520" mass="60657">MSLVDEIYDRIEDTVEIFRYKKNHSEIVNFFTGQAVFITGVTGYLGKCIVEKLLRDCPDIEQIYMLMRGSEKHSLEDRVHRYFQHVIFSRLKEENPNFQSKVTVIKGDLFTDNLGLSDEDKSIIINNVTVMYHNAANVKFDVRASVSLRSNVLGTKKMLELAQQCKKLKVFVYVSTAYSHLYMKDIHEEFYPSPADLQTVYDAIEADEKTEKGLSETELQTLIGKYPNIYPYSKAIAEDLVRQYAKNAKFAHAIFRPAIVISSYKEPLPGWCGNTNGPVMIFLAATLGIIRAFYHHQHPLDFIPSDFTVNALLAITRDAQLQWSEKRQRDLVYNLGSSTVNPITFTMMRSNFEEVPLLEKSEKAVALAGTTRMTSCLWEFYFWHWTLHFIPALLVDSILLVSGKKPMVLSIFWKVTRHLDKIDYFGNGNWKIHITKTLKVIDKMSPTDREMFYCDMRDYSWQELNWIAWRGLKLYILKEDIINEAGRRRYYLLCGIHYAFRVIWFLVFCYVLFKLSFILF</sequence>
<dbReference type="PANTHER" id="PTHR11011">
    <property type="entry name" value="MALE STERILITY PROTEIN 2-RELATED"/>
    <property type="match status" value="1"/>
</dbReference>
<evidence type="ECO:0000259" key="6">
    <source>
        <dbReference type="Pfam" id="PF07993"/>
    </source>
</evidence>
<dbReference type="GO" id="GO:0102965">
    <property type="term" value="F:alcohol-forming long-chain fatty acyl-CoA reductase activity"/>
    <property type="evidence" value="ECO:0007669"/>
    <property type="project" value="UniProtKB-EC"/>
</dbReference>
<dbReference type="GO" id="GO:0080019">
    <property type="term" value="F:alcohol-forming very long-chain fatty acyl-CoA reductase activity"/>
    <property type="evidence" value="ECO:0007669"/>
    <property type="project" value="InterPro"/>
</dbReference>
<dbReference type="GO" id="GO:0035336">
    <property type="term" value="P:long-chain fatty-acyl-CoA metabolic process"/>
    <property type="evidence" value="ECO:0007669"/>
    <property type="project" value="TreeGrafter"/>
</dbReference>
<gene>
    <name evidence="7" type="primary">far18a</name>
</gene>
<feature type="transmembrane region" description="Helical" evidence="4">
    <location>
        <begin position="490"/>
        <end position="513"/>
    </location>
</feature>
<keyword evidence="4" id="KW-0521">NADP</keyword>
<dbReference type="EMBL" id="MN567135">
    <property type="protein sequence ID" value="QGV11535.1"/>
    <property type="molecule type" value="mRNA"/>
</dbReference>
<evidence type="ECO:0000259" key="5">
    <source>
        <dbReference type="Pfam" id="PF03015"/>
    </source>
</evidence>
<dbReference type="CDD" id="cd09071">
    <property type="entry name" value="FAR_C"/>
    <property type="match status" value="1"/>
</dbReference>
<evidence type="ECO:0000256" key="1">
    <source>
        <dbReference type="ARBA" id="ARBA00005928"/>
    </source>
</evidence>
<name>A0A650FL05_9HYME</name>
<feature type="domain" description="Thioester reductase (TE)" evidence="6">
    <location>
        <begin position="38"/>
        <end position="311"/>
    </location>
</feature>
<keyword evidence="2 4" id="KW-0444">Lipid biosynthesis</keyword>
<dbReference type="InterPro" id="IPR013120">
    <property type="entry name" value="FAR_NAD-bd"/>
</dbReference>
<evidence type="ECO:0000256" key="4">
    <source>
        <dbReference type="RuleBase" id="RU363097"/>
    </source>
</evidence>
<dbReference type="AlphaFoldDB" id="A0A650FL05"/>
<keyword evidence="3 4" id="KW-0443">Lipid metabolism</keyword>